<protein>
    <recommendedName>
        <fullName evidence="4">Membrane protein YkvI</fullName>
    </recommendedName>
</protein>
<name>A0A943I544_9FIRM</name>
<reference evidence="2" key="1">
    <citation type="submission" date="2021-02" db="EMBL/GenBank/DDBJ databases">
        <title>Infant gut strain persistence is associated with maternal origin, phylogeny, and functional potential including surface adhesion and iron acquisition.</title>
        <authorList>
            <person name="Lou Y.C."/>
        </authorList>
    </citation>
    <scope>NUCLEOTIDE SEQUENCE</scope>
    <source>
        <strain evidence="2">L3_106_000M1_dasL3_106_000M1_concoct_15</strain>
    </source>
</reference>
<dbReference type="EMBL" id="JAGZCZ010000013">
    <property type="protein sequence ID" value="MBS5520537.1"/>
    <property type="molecule type" value="Genomic_DNA"/>
</dbReference>
<proteinExistence type="predicted"/>
<feature type="transmembrane region" description="Helical" evidence="1">
    <location>
        <begin position="81"/>
        <end position="103"/>
    </location>
</feature>
<dbReference type="PANTHER" id="PTHR37814:SF1">
    <property type="entry name" value="MEMBRANE PROTEIN"/>
    <property type="match status" value="1"/>
</dbReference>
<dbReference type="Proteomes" id="UP000754226">
    <property type="component" value="Unassembled WGS sequence"/>
</dbReference>
<feature type="transmembrane region" description="Helical" evidence="1">
    <location>
        <begin position="109"/>
        <end position="130"/>
    </location>
</feature>
<keyword evidence="1" id="KW-0472">Membrane</keyword>
<evidence type="ECO:0008006" key="4">
    <source>
        <dbReference type="Google" id="ProtNLM"/>
    </source>
</evidence>
<feature type="transmembrane region" description="Helical" evidence="1">
    <location>
        <begin position="260"/>
        <end position="285"/>
    </location>
</feature>
<organism evidence="2 3">
    <name type="scientific">Acidaminococcus intestini</name>
    <dbReference type="NCBI Taxonomy" id="187327"/>
    <lineage>
        <taxon>Bacteria</taxon>
        <taxon>Bacillati</taxon>
        <taxon>Bacillota</taxon>
        <taxon>Negativicutes</taxon>
        <taxon>Acidaminococcales</taxon>
        <taxon>Acidaminococcaceae</taxon>
        <taxon>Acidaminococcus</taxon>
    </lineage>
</organism>
<feature type="transmembrane region" description="Helical" evidence="1">
    <location>
        <begin position="220"/>
        <end position="240"/>
    </location>
</feature>
<dbReference type="InterPro" id="IPR038728">
    <property type="entry name" value="YkvI-like"/>
</dbReference>
<dbReference type="AlphaFoldDB" id="A0A943I544"/>
<feature type="transmembrane region" description="Helical" evidence="1">
    <location>
        <begin position="137"/>
        <end position="159"/>
    </location>
</feature>
<feature type="transmembrane region" description="Helical" evidence="1">
    <location>
        <begin position="32"/>
        <end position="50"/>
    </location>
</feature>
<evidence type="ECO:0000313" key="2">
    <source>
        <dbReference type="EMBL" id="MBS5520537.1"/>
    </source>
</evidence>
<feature type="transmembrane region" description="Helical" evidence="1">
    <location>
        <begin position="186"/>
        <end position="208"/>
    </location>
</feature>
<evidence type="ECO:0000313" key="3">
    <source>
        <dbReference type="Proteomes" id="UP000754226"/>
    </source>
</evidence>
<accession>A0A943I544</accession>
<comment type="caution">
    <text evidence="2">The sequence shown here is derived from an EMBL/GenBank/DDBJ whole genome shotgun (WGS) entry which is preliminary data.</text>
</comment>
<keyword evidence="1" id="KW-0812">Transmembrane</keyword>
<sequence length="414" mass="44859">MKSLSIALAYVGIVVGAGLSSGQDILQYFLSFGLSGIAAMVLLGLLNLFYGKVMLALGSFYQSDNHDEVLRRITHPFVGRLIDVTLVLSGFIIGFVMIAGAGANLHQQFGLPTWSGAVLCSALMIVVSFLDFEKITHVLGVFTPIILVMLFVIMLYTLAKRPYSLAEIKAAAATLVPAVASPWVSAINYFALCLLTAASMAFVLGGSIVRISEAEKSGALGGFLVGLIILMAGLTLFAWLPLAKKADVPMLAIVSQMSPLFAFFYALTIFALIFNTAFALFYATARRFAGNQEKKTRWWFIGLTLSGFGCSFMGFKALIALLYPLLGYMGILLLAAVTLAYLKEQRAMGVEKKIRRAMIHLAVCRYDANRTCTKKDWKRFAILGSRSKANTETIEKGVTAYVKEALDGAPQGGR</sequence>
<feature type="transmembrane region" description="Helical" evidence="1">
    <location>
        <begin position="297"/>
        <end position="315"/>
    </location>
</feature>
<dbReference type="PANTHER" id="PTHR37814">
    <property type="entry name" value="CONSERVED MEMBRANE PROTEIN"/>
    <property type="match status" value="1"/>
</dbReference>
<keyword evidence="1" id="KW-1133">Transmembrane helix</keyword>
<gene>
    <name evidence="2" type="ORF">KHX13_09560</name>
</gene>
<evidence type="ECO:0000256" key="1">
    <source>
        <dbReference type="SAM" id="Phobius"/>
    </source>
</evidence>
<feature type="transmembrane region" description="Helical" evidence="1">
    <location>
        <begin position="321"/>
        <end position="342"/>
    </location>
</feature>